<reference evidence="3 4" key="1">
    <citation type="submission" date="2020-08" db="EMBL/GenBank/DDBJ databases">
        <title>Genomic Encyclopedia of Type Strains, Phase IV (KMG-IV): sequencing the most valuable type-strain genomes for metagenomic binning, comparative biology and taxonomic classification.</title>
        <authorList>
            <person name="Goeker M."/>
        </authorList>
    </citation>
    <scope>NUCLEOTIDE SEQUENCE [LARGE SCALE GENOMIC DNA]</scope>
    <source>
        <strain evidence="3 4">DSM 11805</strain>
    </source>
</reference>
<dbReference type="PANTHER" id="PTHR41307:SF1">
    <property type="entry name" value="MEMBRANE PROTEIN"/>
    <property type="match status" value="1"/>
</dbReference>
<feature type="transmembrane region" description="Helical" evidence="1">
    <location>
        <begin position="143"/>
        <end position="165"/>
    </location>
</feature>
<feature type="transmembrane region" description="Helical" evidence="1">
    <location>
        <begin position="171"/>
        <end position="193"/>
    </location>
</feature>
<dbReference type="RefSeq" id="WP_184245473.1">
    <property type="nucleotide sequence ID" value="NZ_BAAACU010000058.1"/>
</dbReference>
<feature type="transmembrane region" description="Helical" evidence="1">
    <location>
        <begin position="200"/>
        <end position="221"/>
    </location>
</feature>
<evidence type="ECO:0000313" key="3">
    <source>
        <dbReference type="EMBL" id="MBB6512344.1"/>
    </source>
</evidence>
<proteinExistence type="predicted"/>
<feature type="transmembrane region" description="Helical" evidence="1">
    <location>
        <begin position="79"/>
        <end position="97"/>
    </location>
</feature>
<sequence>MKNEVNISVESKEFIENLRVYLFSSGKKTDEIDEIILELESHLSEAEKKGKSIDKIIGKSPKEYMEMISDEMLNDYRAWFKYILLIISGAFAITIIRDVFEGALAYSVLEIIGHILISAIFIFSVLKGFKYISTIKQSLWKQVAILFPIVMLPGALFLGLIYLNRVVETPLIQFGTTASMIIGIITMIFLIGMSIWAKTWILIVFVAFLTLPNYIISHTALTSETQLILESIIMFGGIGIYLWLSSKLVKRKE</sequence>
<keyword evidence="1" id="KW-1133">Transmembrane helix</keyword>
<dbReference type="InterPro" id="IPR012963">
    <property type="entry name" value="HAAS_TM"/>
</dbReference>
<dbReference type="GO" id="GO:0003677">
    <property type="term" value="F:DNA binding"/>
    <property type="evidence" value="ECO:0007669"/>
    <property type="project" value="UniProtKB-KW"/>
</dbReference>
<name>A0A841RN18_9BACI</name>
<comment type="caution">
    <text evidence="3">The sequence shown here is derived from an EMBL/GenBank/DDBJ whole genome shotgun (WGS) entry which is preliminary data.</text>
</comment>
<protein>
    <submittedName>
        <fullName evidence="3">DNA-binding ferritin-like protein (Dps family)</fullName>
    </submittedName>
</protein>
<keyword evidence="3" id="KW-0238">DNA-binding</keyword>
<dbReference type="PANTHER" id="PTHR41307">
    <property type="entry name" value="MEMBRANE PROTEIN-RELATED"/>
    <property type="match status" value="1"/>
</dbReference>
<dbReference type="Proteomes" id="UP000572212">
    <property type="component" value="Unassembled WGS sequence"/>
</dbReference>
<dbReference type="EMBL" id="JACHON010000003">
    <property type="protein sequence ID" value="MBB6512344.1"/>
    <property type="molecule type" value="Genomic_DNA"/>
</dbReference>
<dbReference type="AlphaFoldDB" id="A0A841RN18"/>
<keyword evidence="1" id="KW-0472">Membrane</keyword>
<keyword evidence="1" id="KW-0812">Transmembrane</keyword>
<feature type="domain" description="HAAS transmembrane region" evidence="2">
    <location>
        <begin position="94"/>
        <end position="206"/>
    </location>
</feature>
<evidence type="ECO:0000259" key="2">
    <source>
        <dbReference type="Pfam" id="PF08006"/>
    </source>
</evidence>
<feature type="transmembrane region" description="Helical" evidence="1">
    <location>
        <begin position="103"/>
        <end position="123"/>
    </location>
</feature>
<dbReference type="SUPFAM" id="SSF158560">
    <property type="entry name" value="BH3980-like"/>
    <property type="match status" value="1"/>
</dbReference>
<accession>A0A841RN18</accession>
<organism evidence="3 4">
    <name type="scientific">Gracilibacillus halotolerans</name>
    <dbReference type="NCBI Taxonomy" id="74386"/>
    <lineage>
        <taxon>Bacteria</taxon>
        <taxon>Bacillati</taxon>
        <taxon>Bacillota</taxon>
        <taxon>Bacilli</taxon>
        <taxon>Bacillales</taxon>
        <taxon>Bacillaceae</taxon>
        <taxon>Gracilibacillus</taxon>
    </lineage>
</organism>
<evidence type="ECO:0000313" key="4">
    <source>
        <dbReference type="Proteomes" id="UP000572212"/>
    </source>
</evidence>
<evidence type="ECO:0000256" key="1">
    <source>
        <dbReference type="SAM" id="Phobius"/>
    </source>
</evidence>
<keyword evidence="4" id="KW-1185">Reference proteome</keyword>
<gene>
    <name evidence="3" type="ORF">GGQ92_001127</name>
</gene>
<feature type="transmembrane region" description="Helical" evidence="1">
    <location>
        <begin position="227"/>
        <end position="244"/>
    </location>
</feature>
<dbReference type="Pfam" id="PF08006">
    <property type="entry name" value="HAAS_TM"/>
    <property type="match status" value="1"/>
</dbReference>